<sequence length="209" mass="23249">MTRCPLTRYISQYSYVTDGECSMLLVTYGDPAMGKEKSEKGAQSNEIMQYTTTGRGSHTSEGTDTPDQQESSHDTTNILEAIRGFREALENNMGTMAMDTNHLSLDLCKIMKKVTTTEKEVATLSTTVQEMQTTISELKKDSIHITECQEDAEGCLPRNNLRLIGFLKQAEGPSAELFLEEWIATALQPIPLSKFFMLERAHRALGSAP</sequence>
<keyword evidence="3" id="KW-1185">Reference proteome</keyword>
<dbReference type="EMBL" id="JANPWB010000014">
    <property type="protein sequence ID" value="KAJ1100123.1"/>
    <property type="molecule type" value="Genomic_DNA"/>
</dbReference>
<evidence type="ECO:0000256" key="1">
    <source>
        <dbReference type="SAM" id="MobiDB-lite"/>
    </source>
</evidence>
<evidence type="ECO:0000313" key="2">
    <source>
        <dbReference type="EMBL" id="KAJ1100123.1"/>
    </source>
</evidence>
<dbReference type="Proteomes" id="UP001066276">
    <property type="component" value="Chromosome 10"/>
</dbReference>
<accession>A0AAV7MG79</accession>
<dbReference type="Gene3D" id="3.30.70.1820">
    <property type="entry name" value="L1 transposable element, RRM domain"/>
    <property type="match status" value="1"/>
</dbReference>
<proteinExistence type="predicted"/>
<name>A0AAV7MG79_PLEWA</name>
<comment type="caution">
    <text evidence="2">The sequence shown here is derived from an EMBL/GenBank/DDBJ whole genome shotgun (WGS) entry which is preliminary data.</text>
</comment>
<evidence type="ECO:0000313" key="3">
    <source>
        <dbReference type="Proteomes" id="UP001066276"/>
    </source>
</evidence>
<reference evidence="2" key="1">
    <citation type="journal article" date="2022" name="bioRxiv">
        <title>Sequencing and chromosome-scale assembly of the giantPleurodeles waltlgenome.</title>
        <authorList>
            <person name="Brown T."/>
            <person name="Elewa A."/>
            <person name="Iarovenko S."/>
            <person name="Subramanian E."/>
            <person name="Araus A.J."/>
            <person name="Petzold A."/>
            <person name="Susuki M."/>
            <person name="Suzuki K.-i.T."/>
            <person name="Hayashi T."/>
            <person name="Toyoda A."/>
            <person name="Oliveira C."/>
            <person name="Osipova E."/>
            <person name="Leigh N.D."/>
            <person name="Simon A."/>
            <person name="Yun M.H."/>
        </authorList>
    </citation>
    <scope>NUCLEOTIDE SEQUENCE</scope>
    <source>
        <strain evidence="2">20211129_DDA</strain>
        <tissue evidence="2">Liver</tissue>
    </source>
</reference>
<gene>
    <name evidence="2" type="ORF">NDU88_005212</name>
</gene>
<feature type="region of interest" description="Disordered" evidence="1">
    <location>
        <begin position="52"/>
        <end position="73"/>
    </location>
</feature>
<protein>
    <submittedName>
        <fullName evidence="2">Uncharacterized protein</fullName>
    </submittedName>
</protein>
<organism evidence="2 3">
    <name type="scientific">Pleurodeles waltl</name>
    <name type="common">Iberian ribbed newt</name>
    <dbReference type="NCBI Taxonomy" id="8319"/>
    <lineage>
        <taxon>Eukaryota</taxon>
        <taxon>Metazoa</taxon>
        <taxon>Chordata</taxon>
        <taxon>Craniata</taxon>
        <taxon>Vertebrata</taxon>
        <taxon>Euteleostomi</taxon>
        <taxon>Amphibia</taxon>
        <taxon>Batrachia</taxon>
        <taxon>Caudata</taxon>
        <taxon>Salamandroidea</taxon>
        <taxon>Salamandridae</taxon>
        <taxon>Pleurodelinae</taxon>
        <taxon>Pleurodeles</taxon>
    </lineage>
</organism>
<dbReference type="AlphaFoldDB" id="A0AAV7MG79"/>